<dbReference type="AlphaFoldDB" id="A0AA35WG29"/>
<dbReference type="GO" id="GO:0005524">
    <property type="term" value="F:ATP binding"/>
    <property type="evidence" value="ECO:0007669"/>
    <property type="project" value="UniProtKB-KW"/>
</dbReference>
<name>A0AA35WG29_GEOBA</name>
<evidence type="ECO:0000259" key="5">
    <source>
        <dbReference type="PROSITE" id="PS50893"/>
    </source>
</evidence>
<dbReference type="InterPro" id="IPR003593">
    <property type="entry name" value="AAA+_ATPase"/>
</dbReference>
<evidence type="ECO:0000313" key="7">
    <source>
        <dbReference type="Proteomes" id="UP001174909"/>
    </source>
</evidence>
<evidence type="ECO:0000313" key="6">
    <source>
        <dbReference type="EMBL" id="CAI8012222.1"/>
    </source>
</evidence>
<dbReference type="CDD" id="cd03215">
    <property type="entry name" value="ABC_Carb_Monos_II"/>
    <property type="match status" value="1"/>
</dbReference>
<dbReference type="GO" id="GO:0016887">
    <property type="term" value="F:ATP hydrolysis activity"/>
    <property type="evidence" value="ECO:0007669"/>
    <property type="project" value="InterPro"/>
</dbReference>
<dbReference type="InterPro" id="IPR027417">
    <property type="entry name" value="P-loop_NTPase"/>
</dbReference>
<evidence type="ECO:0000256" key="3">
    <source>
        <dbReference type="ARBA" id="ARBA00022741"/>
    </source>
</evidence>
<evidence type="ECO:0000256" key="4">
    <source>
        <dbReference type="ARBA" id="ARBA00022840"/>
    </source>
</evidence>
<dbReference type="PROSITE" id="PS00211">
    <property type="entry name" value="ABC_TRANSPORTER_1"/>
    <property type="match status" value="1"/>
</dbReference>
<keyword evidence="4 6" id="KW-0067">ATP-binding</keyword>
<gene>
    <name evidence="6" type="ORF">GBAR_LOCUS7845</name>
</gene>
<accession>A0AA35WG29</accession>
<dbReference type="SUPFAM" id="SSF52540">
    <property type="entry name" value="P-loop containing nucleoside triphosphate hydrolases"/>
    <property type="match status" value="2"/>
</dbReference>
<comment type="caution">
    <text evidence="6">The sequence shown here is derived from an EMBL/GenBank/DDBJ whole genome shotgun (WGS) entry which is preliminary data.</text>
</comment>
<dbReference type="CDD" id="cd03216">
    <property type="entry name" value="ABC_Carb_Monos_I"/>
    <property type="match status" value="1"/>
</dbReference>
<dbReference type="Pfam" id="PF00005">
    <property type="entry name" value="ABC_tran"/>
    <property type="match status" value="2"/>
</dbReference>
<keyword evidence="2" id="KW-0677">Repeat</keyword>
<dbReference type="PANTHER" id="PTHR43790">
    <property type="entry name" value="CARBOHYDRATE TRANSPORT ATP-BINDING PROTEIN MG119-RELATED"/>
    <property type="match status" value="1"/>
</dbReference>
<dbReference type="EMBL" id="CASHTH010001169">
    <property type="protein sequence ID" value="CAI8012222.1"/>
    <property type="molecule type" value="Genomic_DNA"/>
</dbReference>
<keyword evidence="7" id="KW-1185">Reference proteome</keyword>
<keyword evidence="1" id="KW-0813">Transport</keyword>
<dbReference type="InterPro" id="IPR050107">
    <property type="entry name" value="ABC_carbohydrate_import_ATPase"/>
</dbReference>
<keyword evidence="3" id="KW-0547">Nucleotide-binding</keyword>
<organism evidence="6 7">
    <name type="scientific">Geodia barretti</name>
    <name type="common">Barrett's horny sponge</name>
    <dbReference type="NCBI Taxonomy" id="519541"/>
    <lineage>
        <taxon>Eukaryota</taxon>
        <taxon>Metazoa</taxon>
        <taxon>Porifera</taxon>
        <taxon>Demospongiae</taxon>
        <taxon>Heteroscleromorpha</taxon>
        <taxon>Tetractinellida</taxon>
        <taxon>Astrophorina</taxon>
        <taxon>Geodiidae</taxon>
        <taxon>Geodia</taxon>
    </lineage>
</organism>
<protein>
    <submittedName>
        <fullName evidence="6">Guanosine import ATP-binding protein NupO</fullName>
    </submittedName>
</protein>
<dbReference type="PROSITE" id="PS50893">
    <property type="entry name" value="ABC_TRANSPORTER_2"/>
    <property type="match status" value="2"/>
</dbReference>
<sequence length="518" mass="57127">MEKETILELRNVTKTFGDFVAVDSVDFALQTGEIHAILGENGAGKSTLMNLIYGLYQPSAGRIYVTDREGWQRRLRAKSPRDAIATGIGMVHQHFMLVENLTVAENIALSKWLRKFRFKKEDAIRITEELCAQFGLVVDPTALVRTLSVGLKQRVEILKALAVDARILILDEPTAVLSPQEVEGFFTILRKLQADGSAIIFISHKMKEVLSISDRITVLRRGKKVYLGKTGELTTRELAREMIGEEVNEVERSGDAALENETSDNVLQLSNLTVLGSRNEIAVSDVSMATHRGEIVGIAGVDGNGQRELAEAIMGLRHSESGTISILDTDPKGTKAVRQRGVGYIPEDRQTTGVIASFSVTENLLLNVTHLERTAHWNILNQKRKQNTAQQLIADYDIRPPIGGIPAAALSGGNQQKIVLAREISLHPDLLIAVNPTRGLDVNAARYVHENLLAQRDEKKSVLLISTELDEVLLLSDRLFVMSRGKLIEATAQRNDIEALGLLMTGETHKDLSDSLKI</sequence>
<dbReference type="PANTHER" id="PTHR43790:SF9">
    <property type="entry name" value="GALACTOFURANOSE TRANSPORTER ATP-BINDING PROTEIN YTFR"/>
    <property type="match status" value="1"/>
</dbReference>
<dbReference type="InterPro" id="IPR003439">
    <property type="entry name" value="ABC_transporter-like_ATP-bd"/>
</dbReference>
<dbReference type="Gene3D" id="3.40.50.300">
    <property type="entry name" value="P-loop containing nucleotide triphosphate hydrolases"/>
    <property type="match status" value="2"/>
</dbReference>
<evidence type="ECO:0000256" key="2">
    <source>
        <dbReference type="ARBA" id="ARBA00022737"/>
    </source>
</evidence>
<feature type="domain" description="ABC transporter" evidence="5">
    <location>
        <begin position="7"/>
        <end position="246"/>
    </location>
</feature>
<evidence type="ECO:0000256" key="1">
    <source>
        <dbReference type="ARBA" id="ARBA00022448"/>
    </source>
</evidence>
<feature type="domain" description="ABC transporter" evidence="5">
    <location>
        <begin position="267"/>
        <end position="509"/>
    </location>
</feature>
<dbReference type="Proteomes" id="UP001174909">
    <property type="component" value="Unassembled WGS sequence"/>
</dbReference>
<dbReference type="SMART" id="SM00382">
    <property type="entry name" value="AAA"/>
    <property type="match status" value="2"/>
</dbReference>
<dbReference type="InterPro" id="IPR017871">
    <property type="entry name" value="ABC_transporter-like_CS"/>
</dbReference>
<proteinExistence type="predicted"/>
<reference evidence="6" key="1">
    <citation type="submission" date="2023-03" db="EMBL/GenBank/DDBJ databases">
        <authorList>
            <person name="Steffen K."/>
            <person name="Cardenas P."/>
        </authorList>
    </citation>
    <scope>NUCLEOTIDE SEQUENCE</scope>
</reference>